<feature type="region of interest" description="Disordered" evidence="1">
    <location>
        <begin position="1"/>
        <end position="147"/>
    </location>
</feature>
<evidence type="ECO:0000256" key="1">
    <source>
        <dbReference type="SAM" id="MobiDB-lite"/>
    </source>
</evidence>
<feature type="compositionally biased region" description="Polar residues" evidence="1">
    <location>
        <begin position="112"/>
        <end position="126"/>
    </location>
</feature>
<sequence>MPKEEPPKENSRRAPPSLQIPSRRDGDRERENEPSREASDLSTVASLPTALHYSQSGCKSEGDGYISPRSPGLPVTPKVKDRDAAYPTTAQSPQAAAAAAAAGGALATPPSQQSMHASSPCRTGKTTAGASASSSPSSLQSQSGGRV</sequence>
<organism evidence="2">
    <name type="scientific">Chromera velia CCMP2878</name>
    <dbReference type="NCBI Taxonomy" id="1169474"/>
    <lineage>
        <taxon>Eukaryota</taxon>
        <taxon>Sar</taxon>
        <taxon>Alveolata</taxon>
        <taxon>Colpodellida</taxon>
        <taxon>Chromeraceae</taxon>
        <taxon>Chromera</taxon>
    </lineage>
</organism>
<dbReference type="AlphaFoldDB" id="A0A0G4FG82"/>
<dbReference type="VEuPathDB" id="CryptoDB:Cvel_16757"/>
<feature type="compositionally biased region" description="Basic and acidic residues" evidence="1">
    <location>
        <begin position="22"/>
        <end position="39"/>
    </location>
</feature>
<name>A0A0G4FG82_9ALVE</name>
<feature type="compositionally biased region" description="Polar residues" evidence="1">
    <location>
        <begin position="40"/>
        <end position="58"/>
    </location>
</feature>
<accession>A0A0G4FG82</accession>
<protein>
    <submittedName>
        <fullName evidence="2">Uncharacterized protein</fullName>
    </submittedName>
</protein>
<feature type="compositionally biased region" description="Low complexity" evidence="1">
    <location>
        <begin position="85"/>
        <end position="111"/>
    </location>
</feature>
<dbReference type="EMBL" id="CDMZ01000337">
    <property type="protein sequence ID" value="CEM12074.1"/>
    <property type="molecule type" value="Genomic_DNA"/>
</dbReference>
<feature type="compositionally biased region" description="Basic and acidic residues" evidence="1">
    <location>
        <begin position="1"/>
        <end position="12"/>
    </location>
</feature>
<evidence type="ECO:0000313" key="2">
    <source>
        <dbReference type="EMBL" id="CEM12074.1"/>
    </source>
</evidence>
<reference evidence="2" key="1">
    <citation type="submission" date="2014-11" db="EMBL/GenBank/DDBJ databases">
        <authorList>
            <person name="Otto D Thomas"/>
            <person name="Naeem Raeece"/>
        </authorList>
    </citation>
    <scope>NUCLEOTIDE SEQUENCE</scope>
</reference>
<proteinExistence type="predicted"/>
<feature type="compositionally biased region" description="Low complexity" evidence="1">
    <location>
        <begin position="128"/>
        <end position="147"/>
    </location>
</feature>
<gene>
    <name evidence="2" type="ORF">Cvel_16757</name>
</gene>